<comment type="caution">
    <text evidence="1">The sequence shown here is derived from an EMBL/GenBank/DDBJ whole genome shotgun (WGS) entry which is preliminary data.</text>
</comment>
<proteinExistence type="predicted"/>
<dbReference type="EMBL" id="SWLG01000012">
    <property type="protein sequence ID" value="TLS36183.1"/>
    <property type="molecule type" value="Genomic_DNA"/>
</dbReference>
<organism evidence="1 2">
    <name type="scientific">Exobacillus caeni</name>
    <dbReference type="NCBI Taxonomy" id="2574798"/>
    <lineage>
        <taxon>Bacteria</taxon>
        <taxon>Bacillati</taxon>
        <taxon>Bacillota</taxon>
        <taxon>Bacilli</taxon>
        <taxon>Bacillales</taxon>
        <taxon>Guptibacillaceae</taxon>
        <taxon>Exobacillus</taxon>
    </lineage>
</organism>
<dbReference type="PANTHER" id="PTHR36039">
    <property type="match status" value="1"/>
</dbReference>
<dbReference type="SUPFAM" id="SSF55144">
    <property type="entry name" value="LigT-like"/>
    <property type="match status" value="1"/>
</dbReference>
<accession>A0A5R9F5U2</accession>
<evidence type="ECO:0000313" key="1">
    <source>
        <dbReference type="EMBL" id="TLS36183.1"/>
    </source>
</evidence>
<dbReference type="Proteomes" id="UP000308230">
    <property type="component" value="Unassembled WGS sequence"/>
</dbReference>
<dbReference type="Pfam" id="PF13563">
    <property type="entry name" value="2_5_RNA_ligase2"/>
    <property type="match status" value="1"/>
</dbReference>
<protein>
    <submittedName>
        <fullName evidence="1">2'-5' RNA ligase family protein</fullName>
    </submittedName>
</protein>
<keyword evidence="2" id="KW-1185">Reference proteome</keyword>
<dbReference type="InterPro" id="IPR009097">
    <property type="entry name" value="Cyclic_Pdiesterase"/>
</dbReference>
<sequence length="184" mass="21676">MYWIIGLFDDETEETIKKIWEELSVNSISFYSDEVKDARPHITFGSYYNLNKHEYIKMMDDYYDDKQSIKITFNTLGSFLNYQTLFLAPTITNELITFHSNHHKYFEKFNSNANEYYLPDQWIPHCTLANKISPEKLSEAFNYCLKRNHTIHGSINEIALLESVENTTPNLEAPIIFSKPLKLL</sequence>
<dbReference type="Gene3D" id="3.90.1140.10">
    <property type="entry name" value="Cyclic phosphodiesterase"/>
    <property type="match status" value="1"/>
</dbReference>
<dbReference type="PANTHER" id="PTHR36039:SF2">
    <property type="entry name" value="RNA LIGASE_CYCLIC NUCLEOTIDE PHOSPHODIESTERASE FAMILY PROTEIN"/>
    <property type="match status" value="1"/>
</dbReference>
<evidence type="ECO:0000313" key="2">
    <source>
        <dbReference type="Proteomes" id="UP000308230"/>
    </source>
</evidence>
<name>A0A5R9F5U2_9BACL</name>
<dbReference type="AlphaFoldDB" id="A0A5R9F5U2"/>
<reference evidence="1 2" key="1">
    <citation type="submission" date="2019-04" db="EMBL/GenBank/DDBJ databases">
        <title>Bacillus caeni sp. nov., a bacterium isolated from mangrove sediment.</title>
        <authorList>
            <person name="Huang H."/>
            <person name="Mo K."/>
            <person name="Hu Y."/>
        </authorList>
    </citation>
    <scope>NUCLEOTIDE SEQUENCE [LARGE SCALE GENOMIC DNA]</scope>
    <source>
        <strain evidence="1 2">HB172195</strain>
    </source>
</reference>
<gene>
    <name evidence="1" type="ORF">FCL54_16235</name>
</gene>
<keyword evidence="1" id="KW-0436">Ligase</keyword>
<dbReference type="OrthoDB" id="463286at2"/>
<dbReference type="GO" id="GO:0016874">
    <property type="term" value="F:ligase activity"/>
    <property type="evidence" value="ECO:0007669"/>
    <property type="project" value="UniProtKB-KW"/>
</dbReference>
<dbReference type="RefSeq" id="WP_138127792.1">
    <property type="nucleotide sequence ID" value="NZ_SWLG01000012.1"/>
</dbReference>